<dbReference type="PROSITE" id="PS01357">
    <property type="entry name" value="ZF_ZZ_1"/>
    <property type="match status" value="1"/>
</dbReference>
<dbReference type="STRING" id="126957.T1JLN5"/>
<dbReference type="eggNOG" id="KOG1280">
    <property type="taxonomic scope" value="Eukaryota"/>
</dbReference>
<evidence type="ECO:0000256" key="1">
    <source>
        <dbReference type="ARBA" id="ARBA00000900"/>
    </source>
</evidence>
<feature type="compositionally biased region" description="Low complexity" evidence="9">
    <location>
        <begin position="440"/>
        <end position="450"/>
    </location>
</feature>
<protein>
    <recommendedName>
        <fullName evidence="3">RING-type E3 ubiquitin transferase</fullName>
        <ecNumber evidence="3">2.3.2.27</ecNumber>
    </recommendedName>
</protein>
<dbReference type="GO" id="GO:0010646">
    <property type="term" value="P:regulation of cell communication"/>
    <property type="evidence" value="ECO:0007669"/>
    <property type="project" value="UniProtKB-ARBA"/>
</dbReference>
<keyword evidence="5" id="KW-0479">Metal-binding</keyword>
<feature type="domain" description="ZZ-type" evidence="10">
    <location>
        <begin position="9"/>
        <end position="65"/>
    </location>
</feature>
<comment type="similarity">
    <text evidence="2">Belongs to the KCMF1 family.</text>
</comment>
<feature type="region of interest" description="Disordered" evidence="9">
    <location>
        <begin position="363"/>
        <end position="483"/>
    </location>
</feature>
<evidence type="ECO:0000256" key="7">
    <source>
        <dbReference type="ARBA" id="ARBA00022833"/>
    </source>
</evidence>
<keyword evidence="12" id="KW-1185">Reference proteome</keyword>
<keyword evidence="4" id="KW-0808">Transferase</keyword>
<sequence length="551" mass="58672">MALAHETNVLGVSCDSCLKGNFRGKRYKCLICYDYDLCATCYEAGATTTRHTTEHPMQCILTRSDFDMYYGGEALSVEQPQAFTCPFCGKMGYTEVTLQEHVTGDHSDTSFEVVCPVCAALPGGDPNLVTDDFAAHLTLEHRSPRDLISFVISWSYYDEPSGSRHVRRIPHPGRGVGGTRARRANMHFSSSGGLASLSPNTRESMDPIAELLSQLSGVRRSATASQSSTSTQLQQLQMQLQLERQQLSTDHLNGQAQAARQQLERLPRRQTQTAANAQGPMSSAAAAAAAAASAQPGFIFDMTAGLSNSEFLLSRCTEPNLSESELQAIEMERADRSLFVQELLLNTLAGNLSLDLESESLEWQSPHRAGSQDTNNSPRASPPSAKDVDSSSASSAASGGGTGNTNTSGDASGTSTNVTPPHSQAQQLSTNVGSAKKVHSNNTSTTSNSTKLVRVSPLPPSSAHVNPPVASPSGNVRSSFNSVPRVVGRGTGTIREVSFHVQGGGNAGAPGRVPPSRSSSRENNASPSSTRRKLHRPLDGRNQSNEPPPPH</sequence>
<evidence type="ECO:0000256" key="4">
    <source>
        <dbReference type="ARBA" id="ARBA00022679"/>
    </source>
</evidence>
<dbReference type="GO" id="GO:0099536">
    <property type="term" value="P:synaptic signaling"/>
    <property type="evidence" value="ECO:0007669"/>
    <property type="project" value="TreeGrafter"/>
</dbReference>
<dbReference type="InterPro" id="IPR000433">
    <property type="entry name" value="Znf_ZZ"/>
</dbReference>
<dbReference type="EnsemblMetazoa" id="SMAR014765-RA">
    <property type="protein sequence ID" value="SMAR014765-PA"/>
    <property type="gene ID" value="SMAR014765"/>
</dbReference>
<dbReference type="SUPFAM" id="SSF57850">
    <property type="entry name" value="RING/U-box"/>
    <property type="match status" value="1"/>
</dbReference>
<evidence type="ECO:0000256" key="5">
    <source>
        <dbReference type="ARBA" id="ARBA00022723"/>
    </source>
</evidence>
<dbReference type="OMA" id="STDEHAN"/>
<feature type="compositionally biased region" description="Low complexity" evidence="9">
    <location>
        <begin position="404"/>
        <end position="417"/>
    </location>
</feature>
<dbReference type="InterPro" id="IPR008598">
    <property type="entry name" value="Di19_Zn-bd"/>
</dbReference>
<feature type="region of interest" description="Disordered" evidence="9">
    <location>
        <begin position="499"/>
        <end position="551"/>
    </location>
</feature>
<dbReference type="PROSITE" id="PS50135">
    <property type="entry name" value="ZF_ZZ_2"/>
    <property type="match status" value="1"/>
</dbReference>
<reference evidence="12" key="1">
    <citation type="submission" date="2011-05" db="EMBL/GenBank/DDBJ databases">
        <authorList>
            <person name="Richards S.R."/>
            <person name="Qu J."/>
            <person name="Jiang H."/>
            <person name="Jhangiani S.N."/>
            <person name="Agravi P."/>
            <person name="Goodspeed R."/>
            <person name="Gross S."/>
            <person name="Mandapat C."/>
            <person name="Jackson L."/>
            <person name="Mathew T."/>
            <person name="Pu L."/>
            <person name="Thornton R."/>
            <person name="Saada N."/>
            <person name="Wilczek-Boney K.B."/>
            <person name="Lee S."/>
            <person name="Kovar C."/>
            <person name="Wu Y."/>
            <person name="Scherer S.E."/>
            <person name="Worley K.C."/>
            <person name="Muzny D.M."/>
            <person name="Gibbs R."/>
        </authorList>
    </citation>
    <scope>NUCLEOTIDE SEQUENCE</scope>
    <source>
        <strain evidence="12">Brora</strain>
    </source>
</reference>
<dbReference type="Gene3D" id="3.30.60.90">
    <property type="match status" value="1"/>
</dbReference>
<evidence type="ECO:0000259" key="10">
    <source>
        <dbReference type="PROSITE" id="PS50135"/>
    </source>
</evidence>
<dbReference type="Pfam" id="PF00569">
    <property type="entry name" value="ZZ"/>
    <property type="match status" value="1"/>
</dbReference>
<feature type="region of interest" description="Disordered" evidence="9">
    <location>
        <begin position="163"/>
        <end position="201"/>
    </location>
</feature>
<dbReference type="SMART" id="SM00291">
    <property type="entry name" value="ZnF_ZZ"/>
    <property type="match status" value="1"/>
</dbReference>
<dbReference type="InterPro" id="IPR043145">
    <property type="entry name" value="Znf_ZZ_sf"/>
</dbReference>
<dbReference type="CDD" id="cd02338">
    <property type="entry name" value="ZZ_PCMF_like"/>
    <property type="match status" value="1"/>
</dbReference>
<dbReference type="PhylomeDB" id="T1JLN5"/>
<evidence type="ECO:0000256" key="9">
    <source>
        <dbReference type="SAM" id="MobiDB-lite"/>
    </source>
</evidence>
<feature type="compositionally biased region" description="Polar residues" evidence="9">
    <location>
        <begin position="418"/>
        <end position="433"/>
    </location>
</feature>
<evidence type="ECO:0000256" key="8">
    <source>
        <dbReference type="PROSITE-ProRule" id="PRU00228"/>
    </source>
</evidence>
<evidence type="ECO:0000313" key="11">
    <source>
        <dbReference type="EnsemblMetazoa" id="SMAR014765-PA"/>
    </source>
</evidence>
<feature type="compositionally biased region" description="Polar residues" evidence="9">
    <location>
        <begin position="472"/>
        <end position="482"/>
    </location>
</feature>
<keyword evidence="7" id="KW-0862">Zinc</keyword>
<dbReference type="PANTHER" id="PTHR12268:SF13">
    <property type="entry name" value="E3 UBIQUITIN-PROTEIN LIGASE KCMF1"/>
    <property type="match status" value="1"/>
</dbReference>
<dbReference type="GO" id="GO:0005886">
    <property type="term" value="C:plasma membrane"/>
    <property type="evidence" value="ECO:0007669"/>
    <property type="project" value="TreeGrafter"/>
</dbReference>
<dbReference type="GO" id="GO:0061630">
    <property type="term" value="F:ubiquitin protein ligase activity"/>
    <property type="evidence" value="ECO:0007669"/>
    <property type="project" value="UniProtKB-EC"/>
</dbReference>
<evidence type="ECO:0000256" key="2">
    <source>
        <dbReference type="ARBA" id="ARBA00010938"/>
    </source>
</evidence>
<dbReference type="EC" id="2.3.2.27" evidence="3"/>
<name>T1JLN5_STRMM</name>
<feature type="compositionally biased region" description="Polar residues" evidence="9">
    <location>
        <begin position="187"/>
        <end position="201"/>
    </location>
</feature>
<dbReference type="HOGENOM" id="CLU_032080_2_1_1"/>
<dbReference type="GO" id="GO:0023051">
    <property type="term" value="P:regulation of signaling"/>
    <property type="evidence" value="ECO:0007669"/>
    <property type="project" value="UniProtKB-ARBA"/>
</dbReference>
<proteinExistence type="inferred from homology"/>
<dbReference type="InterPro" id="IPR050774">
    <property type="entry name" value="KCMF1/Dystrophin"/>
</dbReference>
<feature type="compositionally biased region" description="Low complexity" evidence="9">
    <location>
        <begin position="514"/>
        <end position="529"/>
    </location>
</feature>
<evidence type="ECO:0000256" key="6">
    <source>
        <dbReference type="ARBA" id="ARBA00022771"/>
    </source>
</evidence>
<keyword evidence="6 8" id="KW-0863">Zinc-finger</keyword>
<dbReference type="EMBL" id="JH430212">
    <property type="status" value="NOT_ANNOTATED_CDS"/>
    <property type="molecule type" value="Genomic_DNA"/>
</dbReference>
<dbReference type="Pfam" id="PF05605">
    <property type="entry name" value="zf-Di19"/>
    <property type="match status" value="1"/>
</dbReference>
<dbReference type="PANTHER" id="PTHR12268">
    <property type="entry name" value="E3 UBIQUITIN-PROTEIN LIGASE KCMF1"/>
    <property type="match status" value="1"/>
</dbReference>
<organism evidence="11 12">
    <name type="scientific">Strigamia maritima</name>
    <name type="common">European centipede</name>
    <name type="synonym">Geophilus maritimus</name>
    <dbReference type="NCBI Taxonomy" id="126957"/>
    <lineage>
        <taxon>Eukaryota</taxon>
        <taxon>Metazoa</taxon>
        <taxon>Ecdysozoa</taxon>
        <taxon>Arthropoda</taxon>
        <taxon>Myriapoda</taxon>
        <taxon>Chilopoda</taxon>
        <taxon>Pleurostigmophora</taxon>
        <taxon>Geophilomorpha</taxon>
        <taxon>Linotaeniidae</taxon>
        <taxon>Strigamia</taxon>
    </lineage>
</organism>
<reference evidence="11" key="2">
    <citation type="submission" date="2015-02" db="UniProtKB">
        <authorList>
            <consortium name="EnsemblMetazoa"/>
        </authorList>
    </citation>
    <scope>IDENTIFICATION</scope>
</reference>
<dbReference type="AlphaFoldDB" id="T1JLN5"/>
<accession>T1JLN5</accession>
<dbReference type="GO" id="GO:0008270">
    <property type="term" value="F:zinc ion binding"/>
    <property type="evidence" value="ECO:0007669"/>
    <property type="project" value="UniProtKB-KW"/>
</dbReference>
<evidence type="ECO:0000256" key="3">
    <source>
        <dbReference type="ARBA" id="ARBA00012483"/>
    </source>
</evidence>
<dbReference type="GO" id="GO:0045202">
    <property type="term" value="C:synapse"/>
    <property type="evidence" value="ECO:0007669"/>
    <property type="project" value="GOC"/>
</dbReference>
<comment type="catalytic activity">
    <reaction evidence="1">
        <text>S-ubiquitinyl-[E2 ubiquitin-conjugating enzyme]-L-cysteine + [acceptor protein]-L-lysine = [E2 ubiquitin-conjugating enzyme]-L-cysteine + N(6)-ubiquitinyl-[acceptor protein]-L-lysine.</text>
        <dbReference type="EC" id="2.3.2.27"/>
    </reaction>
</comment>
<evidence type="ECO:0000313" key="12">
    <source>
        <dbReference type="Proteomes" id="UP000014500"/>
    </source>
</evidence>
<dbReference type="Proteomes" id="UP000014500">
    <property type="component" value="Unassembled WGS sequence"/>
</dbReference>